<dbReference type="InterPro" id="IPR006076">
    <property type="entry name" value="FAD-dep_OxRdtase"/>
</dbReference>
<protein>
    <submittedName>
        <fullName evidence="3">Glycine/D-amino acid oxidase</fullName>
    </submittedName>
</protein>
<keyword evidence="4" id="KW-1185">Reference proteome</keyword>
<dbReference type="AlphaFoldDB" id="A0A1N7H2P9"/>
<dbReference type="EMBL" id="FTNV01000002">
    <property type="protein sequence ID" value="SIS19083.1"/>
    <property type="molecule type" value="Genomic_DNA"/>
</dbReference>
<organism evidence="3 4">
    <name type="scientific">Roseovarius nanhaiticus</name>
    <dbReference type="NCBI Taxonomy" id="573024"/>
    <lineage>
        <taxon>Bacteria</taxon>
        <taxon>Pseudomonadati</taxon>
        <taxon>Pseudomonadota</taxon>
        <taxon>Alphaproteobacteria</taxon>
        <taxon>Rhodobacterales</taxon>
        <taxon>Roseobacteraceae</taxon>
        <taxon>Roseovarius</taxon>
    </lineage>
</organism>
<dbReference type="STRING" id="573024.SAMN05216208_2913"/>
<accession>A0A1N7H2P9</accession>
<evidence type="ECO:0000259" key="2">
    <source>
        <dbReference type="Pfam" id="PF01266"/>
    </source>
</evidence>
<evidence type="ECO:0000313" key="3">
    <source>
        <dbReference type="EMBL" id="SIS19083.1"/>
    </source>
</evidence>
<dbReference type="PANTHER" id="PTHR13847">
    <property type="entry name" value="SARCOSINE DEHYDROGENASE-RELATED"/>
    <property type="match status" value="1"/>
</dbReference>
<reference evidence="3 4" key="1">
    <citation type="submission" date="2017-01" db="EMBL/GenBank/DDBJ databases">
        <authorList>
            <person name="Mah S.A."/>
            <person name="Swanson W.J."/>
            <person name="Moy G.W."/>
            <person name="Vacquier V.D."/>
        </authorList>
    </citation>
    <scope>NUCLEOTIDE SEQUENCE [LARGE SCALE GENOMIC DNA]</scope>
    <source>
        <strain evidence="3 4">DSM 29590</strain>
    </source>
</reference>
<dbReference type="Gene3D" id="3.50.50.60">
    <property type="entry name" value="FAD/NAD(P)-binding domain"/>
    <property type="match status" value="2"/>
</dbReference>
<dbReference type="SUPFAM" id="SSF51971">
    <property type="entry name" value="Nucleotide-binding domain"/>
    <property type="match status" value="1"/>
</dbReference>
<feature type="domain" description="FAD dependent oxidoreductase" evidence="2">
    <location>
        <begin position="5"/>
        <end position="325"/>
    </location>
</feature>
<proteinExistence type="predicted"/>
<evidence type="ECO:0000313" key="4">
    <source>
        <dbReference type="Proteomes" id="UP000186019"/>
    </source>
</evidence>
<dbReference type="PANTHER" id="PTHR13847:SF289">
    <property type="entry name" value="GLYCINE OXIDASE"/>
    <property type="match status" value="1"/>
</dbReference>
<name>A0A1N7H2P9_9RHOB</name>
<dbReference type="InterPro" id="IPR036188">
    <property type="entry name" value="FAD/NAD-bd_sf"/>
</dbReference>
<dbReference type="Proteomes" id="UP000186019">
    <property type="component" value="Unassembled WGS sequence"/>
</dbReference>
<dbReference type="GO" id="GO:0016491">
    <property type="term" value="F:oxidoreductase activity"/>
    <property type="evidence" value="ECO:0007669"/>
    <property type="project" value="UniProtKB-KW"/>
</dbReference>
<sequence length="343" mass="35587">MAMADITVRGAGVFGLAIAWCCSLRGARVQVIDPGGPGACASGGIVGALAPHVPENWNDKKAFQLDSLLMAEAFWRDVEEAGGKSPGYARTGRLQPLEQGAEALAEARGQGAETLWQGRAVWQVARAEAFAHPPRCDSGLVIHDTLSARVHPAQACAALAAAITARGGRIASDGADEGRVVWATGAADLAALNAAHPRQVGASIKGQAALFDFAMPDHPQLFAGGLHIVPHADGTTAVGSTTERVFDGLETDTQLDDLIATACVAFPALAEAPVIARWAGLRPRSRSRAPMLGPHPLHPGQFIANGGFKIGFGMAPKVGEVMADLMLNGQDDIPPGFRPEASL</sequence>
<dbReference type="GO" id="GO:0005737">
    <property type="term" value="C:cytoplasm"/>
    <property type="evidence" value="ECO:0007669"/>
    <property type="project" value="TreeGrafter"/>
</dbReference>
<keyword evidence="1" id="KW-0560">Oxidoreductase</keyword>
<dbReference type="Gene3D" id="3.30.9.10">
    <property type="entry name" value="D-Amino Acid Oxidase, subunit A, domain 2"/>
    <property type="match status" value="2"/>
</dbReference>
<gene>
    <name evidence="3" type="ORF">SAMN05421666_2406</name>
</gene>
<evidence type="ECO:0000256" key="1">
    <source>
        <dbReference type="ARBA" id="ARBA00023002"/>
    </source>
</evidence>
<dbReference type="Pfam" id="PF01266">
    <property type="entry name" value="DAO"/>
    <property type="match status" value="1"/>
</dbReference>